<comment type="similarity">
    <text evidence="2">Belongs to the acetate uptake transporter (AceTr) (TC 2.A.96) family.</text>
</comment>
<dbReference type="InterPro" id="IPR047623">
    <property type="entry name" value="SatP"/>
</dbReference>
<dbReference type="Proteomes" id="UP000199320">
    <property type="component" value="Unassembled WGS sequence"/>
</dbReference>
<proteinExistence type="inferred from homology"/>
<reference evidence="9 10" key="1">
    <citation type="submission" date="2016-10" db="EMBL/GenBank/DDBJ databases">
        <authorList>
            <person name="Varghese N."/>
            <person name="Submissions S."/>
        </authorList>
    </citation>
    <scope>NUCLEOTIDE SEQUENCE [LARGE SCALE GENOMIC DNA]</scope>
    <source>
        <strain evidence="7 10">CDM_1</strain>
        <strain evidence="9">CDM_6</strain>
    </source>
</reference>
<dbReference type="GO" id="GO:0071422">
    <property type="term" value="P:succinate transmembrane transport"/>
    <property type="evidence" value="ECO:0007669"/>
    <property type="project" value="TreeGrafter"/>
</dbReference>
<feature type="transmembrane region" description="Helical" evidence="6">
    <location>
        <begin position="149"/>
        <end position="170"/>
    </location>
</feature>
<dbReference type="Pfam" id="PF01184">
    <property type="entry name" value="Gpr1_Fun34_YaaH"/>
    <property type="match status" value="1"/>
</dbReference>
<protein>
    <submittedName>
        <fullName evidence="7">Uncharacterized protein</fullName>
    </submittedName>
</protein>
<dbReference type="EMBL" id="FMZP01000003">
    <property type="protein sequence ID" value="SDC38809.1"/>
    <property type="molecule type" value="Genomic_DNA"/>
</dbReference>
<evidence type="ECO:0000313" key="7">
    <source>
        <dbReference type="EMBL" id="SDC38809.1"/>
    </source>
</evidence>
<evidence type="ECO:0000313" key="10">
    <source>
        <dbReference type="Proteomes" id="UP000324021"/>
    </source>
</evidence>
<dbReference type="AlphaFoldDB" id="A0A1G6L695"/>
<accession>A0A1G6L695</accession>
<dbReference type="Proteomes" id="UP000324021">
    <property type="component" value="Unassembled WGS sequence"/>
</dbReference>
<keyword evidence="4 6" id="KW-1133">Transmembrane helix</keyword>
<dbReference type="PANTHER" id="PTHR30178:SF3">
    <property type="entry name" value="SUCCINATE-ACETATE_PROTON SYMPORTER SATP"/>
    <property type="match status" value="1"/>
</dbReference>
<feature type="transmembrane region" description="Helical" evidence="6">
    <location>
        <begin position="40"/>
        <end position="59"/>
    </location>
</feature>
<evidence type="ECO:0000313" key="8">
    <source>
        <dbReference type="EMBL" id="SET01665.1"/>
    </source>
</evidence>
<evidence type="ECO:0000313" key="9">
    <source>
        <dbReference type="Proteomes" id="UP000199320"/>
    </source>
</evidence>
<dbReference type="STRING" id="392421.SAMN04488694_103100"/>
<evidence type="ECO:0000256" key="2">
    <source>
        <dbReference type="ARBA" id="ARBA00005587"/>
    </source>
</evidence>
<comment type="subcellular location">
    <subcellularLocation>
        <location evidence="1">Membrane</location>
        <topology evidence="1">Multi-pass membrane protein</topology>
    </subcellularLocation>
</comment>
<keyword evidence="5 6" id="KW-0472">Membrane</keyword>
<sequence length="207" mass="21866">MPANTNTGNPGPLGLAAFSLTTILLSLVNSGLFGLELEMALIPMALGFGGFVQLLVGMLEYNEGNTFGLTAFTSYGAFWIWFGLLITMTHNGILPSVGAQAIGVVLLVWGLFTVGMWISTFKLNWALWSVFLVLSITFFLLAFGDILGIASLVTLGGYLGLVTGAGALYISVAEVTNWSFDAEVLPLGGQPLKSKPTSQDSMSVADD</sequence>
<organism evidence="7 10">
    <name type="scientific">Natrinema hispanicum</name>
    <dbReference type="NCBI Taxonomy" id="392421"/>
    <lineage>
        <taxon>Archaea</taxon>
        <taxon>Methanobacteriati</taxon>
        <taxon>Methanobacteriota</taxon>
        <taxon>Stenosarchaea group</taxon>
        <taxon>Halobacteria</taxon>
        <taxon>Halobacteriales</taxon>
        <taxon>Natrialbaceae</taxon>
        <taxon>Natrinema</taxon>
    </lineage>
</organism>
<dbReference type="GO" id="GO:0015360">
    <property type="term" value="F:acetate:proton symporter activity"/>
    <property type="evidence" value="ECO:0007669"/>
    <property type="project" value="TreeGrafter"/>
</dbReference>
<keyword evidence="3 6" id="KW-0812">Transmembrane</keyword>
<evidence type="ECO:0000256" key="3">
    <source>
        <dbReference type="ARBA" id="ARBA00022692"/>
    </source>
</evidence>
<gene>
    <name evidence="8" type="ORF">SAMN04488694_103100</name>
    <name evidence="7" type="ORF">SAMN05192552_1003208</name>
</gene>
<dbReference type="RefSeq" id="WP_092930377.1">
    <property type="nucleotide sequence ID" value="NZ_FMZP01000003.1"/>
</dbReference>
<reference evidence="8" key="2">
    <citation type="submission" date="2016-10" db="EMBL/GenBank/DDBJ databases">
        <authorList>
            <person name="de Groot N.N."/>
        </authorList>
    </citation>
    <scope>NUCLEOTIDE SEQUENCE [LARGE SCALE GENOMIC DNA]</scope>
    <source>
        <strain evidence="8">CDM_6</strain>
    </source>
</reference>
<evidence type="ECO:0000256" key="1">
    <source>
        <dbReference type="ARBA" id="ARBA00004141"/>
    </source>
</evidence>
<feature type="transmembrane region" description="Helical" evidence="6">
    <location>
        <begin position="125"/>
        <end position="143"/>
    </location>
</feature>
<dbReference type="PANTHER" id="PTHR30178">
    <property type="entry name" value="INNER MEMBRANE PROTEIN YAAH"/>
    <property type="match status" value="1"/>
</dbReference>
<dbReference type="EMBL" id="FOIC01000003">
    <property type="protein sequence ID" value="SET01665.1"/>
    <property type="molecule type" value="Genomic_DNA"/>
</dbReference>
<name>A0A1G6L695_9EURY</name>
<dbReference type="InterPro" id="IPR000791">
    <property type="entry name" value="Gpr1/Fun34/SatP-like"/>
</dbReference>
<dbReference type="NCBIfam" id="NF038013">
    <property type="entry name" value="AceTr_1"/>
    <property type="match status" value="1"/>
</dbReference>
<feature type="transmembrane region" description="Helical" evidence="6">
    <location>
        <begin position="98"/>
        <end position="118"/>
    </location>
</feature>
<keyword evidence="9" id="KW-1185">Reference proteome</keyword>
<feature type="transmembrane region" description="Helical" evidence="6">
    <location>
        <begin position="66"/>
        <end position="86"/>
    </location>
</feature>
<evidence type="ECO:0000256" key="4">
    <source>
        <dbReference type="ARBA" id="ARBA00022989"/>
    </source>
</evidence>
<evidence type="ECO:0000256" key="6">
    <source>
        <dbReference type="SAM" id="Phobius"/>
    </source>
</evidence>
<dbReference type="OrthoDB" id="53209at2157"/>
<evidence type="ECO:0000256" key="5">
    <source>
        <dbReference type="ARBA" id="ARBA00023136"/>
    </source>
</evidence>
<dbReference type="GO" id="GO:0005886">
    <property type="term" value="C:plasma membrane"/>
    <property type="evidence" value="ECO:0007669"/>
    <property type="project" value="TreeGrafter"/>
</dbReference>